<keyword evidence="3" id="KW-1185">Reference proteome</keyword>
<feature type="transmembrane region" description="Helical" evidence="1">
    <location>
        <begin position="72"/>
        <end position="89"/>
    </location>
</feature>
<organism evidence="2 3">
    <name type="scientific">Lolium multiflorum</name>
    <name type="common">Italian ryegrass</name>
    <name type="synonym">Lolium perenne subsp. multiflorum</name>
    <dbReference type="NCBI Taxonomy" id="4521"/>
    <lineage>
        <taxon>Eukaryota</taxon>
        <taxon>Viridiplantae</taxon>
        <taxon>Streptophyta</taxon>
        <taxon>Embryophyta</taxon>
        <taxon>Tracheophyta</taxon>
        <taxon>Spermatophyta</taxon>
        <taxon>Magnoliopsida</taxon>
        <taxon>Liliopsida</taxon>
        <taxon>Poales</taxon>
        <taxon>Poaceae</taxon>
        <taxon>BOP clade</taxon>
        <taxon>Pooideae</taxon>
        <taxon>Poodae</taxon>
        <taxon>Poeae</taxon>
        <taxon>Poeae Chloroplast Group 2 (Poeae type)</taxon>
        <taxon>Loliodinae</taxon>
        <taxon>Loliinae</taxon>
        <taxon>Lolium</taxon>
    </lineage>
</organism>
<name>A0AAD8TNC3_LOLMU</name>
<comment type="caution">
    <text evidence="2">The sequence shown here is derived from an EMBL/GenBank/DDBJ whole genome shotgun (WGS) entry which is preliminary data.</text>
</comment>
<sequence>MKLFFDRTKLLYLFRTSSITHNLSTLRSEEREKFQCKAVNSLNVVVAAIQLALPFFLLLVSRRQKIPPKVKVIWLCVMNYMPVKSYLVKRHRKHKVGGK</sequence>
<reference evidence="2" key="1">
    <citation type="submission" date="2023-07" db="EMBL/GenBank/DDBJ databases">
        <title>A chromosome-level genome assembly of Lolium multiflorum.</title>
        <authorList>
            <person name="Chen Y."/>
            <person name="Copetti D."/>
            <person name="Kolliker R."/>
            <person name="Studer B."/>
        </authorList>
    </citation>
    <scope>NUCLEOTIDE SEQUENCE</scope>
    <source>
        <strain evidence="2">02402/16</strain>
        <tissue evidence="2">Leaf</tissue>
    </source>
</reference>
<keyword evidence="1" id="KW-0472">Membrane</keyword>
<protein>
    <submittedName>
        <fullName evidence="2">Uncharacterized protein</fullName>
    </submittedName>
</protein>
<accession>A0AAD8TNC3</accession>
<evidence type="ECO:0000313" key="2">
    <source>
        <dbReference type="EMBL" id="KAK1684882.1"/>
    </source>
</evidence>
<proteinExistence type="predicted"/>
<evidence type="ECO:0000256" key="1">
    <source>
        <dbReference type="SAM" id="Phobius"/>
    </source>
</evidence>
<dbReference type="EMBL" id="JAUUTY010000002">
    <property type="protein sequence ID" value="KAK1684882.1"/>
    <property type="molecule type" value="Genomic_DNA"/>
</dbReference>
<dbReference type="AlphaFoldDB" id="A0AAD8TNC3"/>
<keyword evidence="1" id="KW-0812">Transmembrane</keyword>
<feature type="transmembrane region" description="Helical" evidence="1">
    <location>
        <begin position="41"/>
        <end position="60"/>
    </location>
</feature>
<keyword evidence="1" id="KW-1133">Transmembrane helix</keyword>
<gene>
    <name evidence="2" type="ORF">QYE76_045730</name>
</gene>
<dbReference type="Proteomes" id="UP001231189">
    <property type="component" value="Unassembled WGS sequence"/>
</dbReference>
<evidence type="ECO:0000313" key="3">
    <source>
        <dbReference type="Proteomes" id="UP001231189"/>
    </source>
</evidence>